<dbReference type="Proteomes" id="UP000619479">
    <property type="component" value="Unassembled WGS sequence"/>
</dbReference>
<comment type="caution">
    <text evidence="2">The sequence shown here is derived from an EMBL/GenBank/DDBJ whole genome shotgun (WGS) entry which is preliminary data.</text>
</comment>
<keyword evidence="1" id="KW-0812">Transmembrane</keyword>
<keyword evidence="1" id="KW-1133">Transmembrane helix</keyword>
<organism evidence="2 3">
    <name type="scientific">Actinoplanes cyaneus</name>
    <dbReference type="NCBI Taxonomy" id="52696"/>
    <lineage>
        <taxon>Bacteria</taxon>
        <taxon>Bacillati</taxon>
        <taxon>Actinomycetota</taxon>
        <taxon>Actinomycetes</taxon>
        <taxon>Micromonosporales</taxon>
        <taxon>Micromonosporaceae</taxon>
        <taxon>Actinoplanes</taxon>
    </lineage>
</organism>
<proteinExistence type="predicted"/>
<reference evidence="2" key="1">
    <citation type="submission" date="2021-01" db="EMBL/GenBank/DDBJ databases">
        <title>Whole genome shotgun sequence of Actinoplanes cyaneus NBRC 14990.</title>
        <authorList>
            <person name="Komaki H."/>
            <person name="Tamura T."/>
        </authorList>
    </citation>
    <scope>NUCLEOTIDE SEQUENCE</scope>
    <source>
        <strain evidence="2">NBRC 14990</strain>
    </source>
</reference>
<evidence type="ECO:0000313" key="3">
    <source>
        <dbReference type="Proteomes" id="UP000619479"/>
    </source>
</evidence>
<feature type="transmembrane region" description="Helical" evidence="1">
    <location>
        <begin position="6"/>
        <end position="26"/>
    </location>
</feature>
<dbReference type="EMBL" id="BOMH01000027">
    <property type="protein sequence ID" value="GID65630.1"/>
    <property type="molecule type" value="Genomic_DNA"/>
</dbReference>
<dbReference type="RefSeq" id="WP_203741822.1">
    <property type="nucleotide sequence ID" value="NZ_BAAAUC010000003.1"/>
</dbReference>
<keyword evidence="3" id="KW-1185">Reference proteome</keyword>
<evidence type="ECO:0000313" key="2">
    <source>
        <dbReference type="EMBL" id="GID65630.1"/>
    </source>
</evidence>
<accession>A0A919M0Y6</accession>
<sequence>MLSTVATVLAGLIGAGITLIGVLAMWQPRNAAGFGIPATPIDDPAVRAWLRVKAGRDITLGLVLFLLMINGDAALLGSFMLVTTVSPIVDGLSVLRSGGTRAAAFGIHFATAAAMVVIGVLLLLA</sequence>
<evidence type="ECO:0000256" key="1">
    <source>
        <dbReference type="SAM" id="Phobius"/>
    </source>
</evidence>
<feature type="transmembrane region" description="Helical" evidence="1">
    <location>
        <begin position="60"/>
        <end position="82"/>
    </location>
</feature>
<feature type="transmembrane region" description="Helical" evidence="1">
    <location>
        <begin position="102"/>
        <end position="124"/>
    </location>
</feature>
<protein>
    <submittedName>
        <fullName evidence="2">Membrane protein</fullName>
    </submittedName>
</protein>
<dbReference type="Pfam" id="PF14087">
    <property type="entry name" value="DUF4267"/>
    <property type="match status" value="1"/>
</dbReference>
<name>A0A919M0Y6_9ACTN</name>
<gene>
    <name evidence="2" type="ORF">Acy02nite_35110</name>
</gene>
<dbReference type="InterPro" id="IPR025363">
    <property type="entry name" value="DUF4267"/>
</dbReference>
<dbReference type="AlphaFoldDB" id="A0A919M0Y6"/>
<keyword evidence="1" id="KW-0472">Membrane</keyword>